<organism evidence="1">
    <name type="scientific">human gut metagenome</name>
    <dbReference type="NCBI Taxonomy" id="408170"/>
    <lineage>
        <taxon>unclassified sequences</taxon>
        <taxon>metagenomes</taxon>
        <taxon>organismal metagenomes</taxon>
    </lineage>
</organism>
<proteinExistence type="predicted"/>
<dbReference type="EMBL" id="AZMM01003594">
    <property type="protein sequence ID" value="ETJ42441.1"/>
    <property type="molecule type" value="Genomic_DNA"/>
</dbReference>
<sequence length="47" mass="5175">CLDAGRSEEVLDALQQCVAEHFPVRITHATFQIEPDGHREHEAAGCS</sequence>
<feature type="non-terminal residue" evidence="1">
    <location>
        <position position="1"/>
    </location>
</feature>
<name>W1YJB0_9ZZZZ</name>
<evidence type="ECO:0000313" key="1">
    <source>
        <dbReference type="EMBL" id="ETJ42441.1"/>
    </source>
</evidence>
<protein>
    <submittedName>
        <fullName evidence="1">CDF family cation diffusion facilitator</fullName>
    </submittedName>
</protein>
<comment type="caution">
    <text evidence="1">The sequence shown here is derived from an EMBL/GenBank/DDBJ whole genome shotgun (WGS) entry which is preliminary data.</text>
</comment>
<dbReference type="AlphaFoldDB" id="W1YJB0"/>
<reference evidence="1" key="1">
    <citation type="submission" date="2013-12" db="EMBL/GenBank/DDBJ databases">
        <title>A Varibaculum cambriense genome reconstructed from a premature infant gut community with otherwise low bacterial novelty that shifts toward anaerobic metabolism during the third week of life.</title>
        <authorList>
            <person name="Brown C.T."/>
            <person name="Sharon I."/>
            <person name="Thomas B.C."/>
            <person name="Castelle C.J."/>
            <person name="Morowitz M.J."/>
            <person name="Banfield J.F."/>
        </authorList>
    </citation>
    <scope>NUCLEOTIDE SEQUENCE</scope>
</reference>
<gene>
    <name evidence="1" type="ORF">Q604_UNBC03594G0001</name>
</gene>
<accession>W1YJB0</accession>